<feature type="domain" description="Helicase Helix-turn-helix" evidence="1">
    <location>
        <begin position="251"/>
        <end position="302"/>
    </location>
</feature>
<dbReference type="InterPro" id="IPR029491">
    <property type="entry name" value="Helicase_HTH"/>
</dbReference>
<sequence>MEAIDLIRFFSDQPQRYKAIYYGLVGKKTISNLLAAKKNNYLVYFHSWPRLSLTTFQKCLQGLLRADFVAAGEVADSFYLTAAGQHYRQAQQPAIFIPSYYQGLCIPQGQQGIELLYLAIQVISEYHHGQKHYIPGTTNYLLQQRVRQWFQQVKHYPQLSQQLVQELTRWLTALPADQADFVAQNFQGYQFGFQQSELADKTPLSGYSQQLVQLDALALLLQYLAQQPQAFPLLGQLLIPDQWVQPILSYSANLTYQAFMAGQSLKQIGYKRRLKDSTIREHILEVALLMPGFDFEQLKQQDDLPPTDYFNIRVAEIQEMSGHERPN</sequence>
<organism evidence="2 3">
    <name type="scientific">Agrilactobacillus composti DSM 18527 = JCM 14202</name>
    <dbReference type="NCBI Taxonomy" id="1423734"/>
    <lineage>
        <taxon>Bacteria</taxon>
        <taxon>Bacillati</taxon>
        <taxon>Bacillota</taxon>
        <taxon>Bacilli</taxon>
        <taxon>Lactobacillales</taxon>
        <taxon>Lactobacillaceae</taxon>
        <taxon>Agrilactobacillus</taxon>
    </lineage>
</organism>
<dbReference type="RefSeq" id="WP_057002263.1">
    <property type="nucleotide sequence ID" value="NZ_AZGA01000002.1"/>
</dbReference>
<dbReference type="Proteomes" id="UP000051236">
    <property type="component" value="Unassembled WGS sequence"/>
</dbReference>
<protein>
    <recommendedName>
        <fullName evidence="1">Helicase Helix-turn-helix domain-containing protein</fullName>
    </recommendedName>
</protein>
<evidence type="ECO:0000313" key="2">
    <source>
        <dbReference type="EMBL" id="KRM36558.1"/>
    </source>
</evidence>
<gene>
    <name evidence="2" type="ORF">FC83_GL002430</name>
</gene>
<dbReference type="eggNOG" id="COG4955">
    <property type="taxonomic scope" value="Bacteria"/>
</dbReference>
<dbReference type="AlphaFoldDB" id="A0A0R1Y2I9"/>
<name>A0A0R1Y2I9_9LACO</name>
<evidence type="ECO:0000313" key="3">
    <source>
        <dbReference type="Proteomes" id="UP000051236"/>
    </source>
</evidence>
<dbReference type="STRING" id="1423734.FC83_GL002430"/>
<proteinExistence type="predicted"/>
<comment type="caution">
    <text evidence="2">The sequence shown here is derived from an EMBL/GenBank/DDBJ whole genome shotgun (WGS) entry which is preliminary data.</text>
</comment>
<keyword evidence="3" id="KW-1185">Reference proteome</keyword>
<reference evidence="2 3" key="1">
    <citation type="journal article" date="2015" name="Genome Announc.">
        <title>Expanding the biotechnology potential of lactobacilli through comparative genomics of 213 strains and associated genera.</title>
        <authorList>
            <person name="Sun Z."/>
            <person name="Harris H.M."/>
            <person name="McCann A."/>
            <person name="Guo C."/>
            <person name="Argimon S."/>
            <person name="Zhang W."/>
            <person name="Yang X."/>
            <person name="Jeffery I.B."/>
            <person name="Cooney J.C."/>
            <person name="Kagawa T.F."/>
            <person name="Liu W."/>
            <person name="Song Y."/>
            <person name="Salvetti E."/>
            <person name="Wrobel A."/>
            <person name="Rasinkangas P."/>
            <person name="Parkhill J."/>
            <person name="Rea M.C."/>
            <person name="O'Sullivan O."/>
            <person name="Ritari J."/>
            <person name="Douillard F.P."/>
            <person name="Paul Ross R."/>
            <person name="Yang R."/>
            <person name="Briner A.E."/>
            <person name="Felis G.E."/>
            <person name="de Vos W.M."/>
            <person name="Barrangou R."/>
            <person name="Klaenhammer T.R."/>
            <person name="Caufield P.W."/>
            <person name="Cui Y."/>
            <person name="Zhang H."/>
            <person name="O'Toole P.W."/>
        </authorList>
    </citation>
    <scope>NUCLEOTIDE SEQUENCE [LARGE SCALE GENOMIC DNA]</scope>
    <source>
        <strain evidence="2 3">DSM 18527</strain>
    </source>
</reference>
<dbReference type="EMBL" id="AZGA01000002">
    <property type="protein sequence ID" value="KRM36558.1"/>
    <property type="molecule type" value="Genomic_DNA"/>
</dbReference>
<accession>A0A0R1Y2I9</accession>
<dbReference type="Pfam" id="PF14493">
    <property type="entry name" value="HTH_40"/>
    <property type="match status" value="1"/>
</dbReference>
<dbReference type="PATRIC" id="fig|1423734.3.peg.2464"/>
<evidence type="ECO:0000259" key="1">
    <source>
        <dbReference type="Pfam" id="PF14493"/>
    </source>
</evidence>